<dbReference type="RefSeq" id="WP_150942081.1">
    <property type="nucleotide sequence ID" value="NZ_VCMV01000003.1"/>
</dbReference>
<comment type="caution">
    <text evidence="1">The sequence shown here is derived from an EMBL/GenBank/DDBJ whole genome shotgun (WGS) entry which is preliminary data.</text>
</comment>
<proteinExistence type="predicted"/>
<dbReference type="AlphaFoldDB" id="A0A5N3PH08"/>
<organism evidence="1 2">
    <name type="scientific">Microvirga brassicacearum</name>
    <dbReference type="NCBI Taxonomy" id="2580413"/>
    <lineage>
        <taxon>Bacteria</taxon>
        <taxon>Pseudomonadati</taxon>
        <taxon>Pseudomonadota</taxon>
        <taxon>Alphaproteobacteria</taxon>
        <taxon>Hyphomicrobiales</taxon>
        <taxon>Methylobacteriaceae</taxon>
        <taxon>Microvirga</taxon>
    </lineage>
</organism>
<dbReference type="Proteomes" id="UP000325684">
    <property type="component" value="Unassembled WGS sequence"/>
</dbReference>
<reference evidence="1 2" key="1">
    <citation type="journal article" date="2019" name="Microorganisms">
        <title>Genome Insights into the Novel Species Microvirga brassicacearum, a Rapeseed Endophyte with Biotechnological Potential.</title>
        <authorList>
            <person name="Jimenez-Gomez A."/>
            <person name="Saati-Santamaria Z."/>
            <person name="Igual J.M."/>
            <person name="Rivas R."/>
            <person name="Mateos P.F."/>
            <person name="Garcia-Fraile P."/>
        </authorList>
    </citation>
    <scope>NUCLEOTIDE SEQUENCE [LARGE SCALE GENOMIC DNA]</scope>
    <source>
        <strain evidence="1 2">CDVBN77</strain>
    </source>
</reference>
<evidence type="ECO:0000313" key="1">
    <source>
        <dbReference type="EMBL" id="KAB0269024.1"/>
    </source>
</evidence>
<name>A0A5N3PH08_9HYPH</name>
<sequence>MAVRLVTFSSVDAPESERWIGFFYQHDVKGPGEKRLPLVVAGVDEVTVTERAWTWWADEQTRLGLIKLRRQDRRTKAKEVREATAT</sequence>
<gene>
    <name evidence="1" type="ORF">FEZ63_02645</name>
</gene>
<accession>A0A5N3PH08</accession>
<protein>
    <submittedName>
        <fullName evidence="1">Uncharacterized protein</fullName>
    </submittedName>
</protein>
<dbReference type="EMBL" id="VCMV01000003">
    <property type="protein sequence ID" value="KAB0269024.1"/>
    <property type="molecule type" value="Genomic_DNA"/>
</dbReference>
<evidence type="ECO:0000313" key="2">
    <source>
        <dbReference type="Proteomes" id="UP000325684"/>
    </source>
</evidence>
<keyword evidence="2" id="KW-1185">Reference proteome</keyword>